<accession>A0A084SP68</accession>
<organism evidence="2 3">
    <name type="scientific">Archangium violaceum Cb vi76</name>
    <dbReference type="NCBI Taxonomy" id="1406225"/>
    <lineage>
        <taxon>Bacteria</taxon>
        <taxon>Pseudomonadati</taxon>
        <taxon>Myxococcota</taxon>
        <taxon>Myxococcia</taxon>
        <taxon>Myxococcales</taxon>
        <taxon>Cystobacterineae</taxon>
        <taxon>Archangiaceae</taxon>
        <taxon>Archangium</taxon>
    </lineage>
</organism>
<dbReference type="RefSeq" id="WP_043403238.1">
    <property type="nucleotide sequence ID" value="NZ_JPMI01000220.1"/>
</dbReference>
<protein>
    <recommendedName>
        <fullName evidence="1">DUF6310 domain-containing protein</fullName>
    </recommendedName>
</protein>
<feature type="domain" description="DUF6310" evidence="1">
    <location>
        <begin position="25"/>
        <end position="78"/>
    </location>
</feature>
<dbReference type="AlphaFoldDB" id="A0A084SP68"/>
<dbReference type="Pfam" id="PF19829">
    <property type="entry name" value="DUF6310"/>
    <property type="match status" value="1"/>
</dbReference>
<dbReference type="Proteomes" id="UP000028547">
    <property type="component" value="Unassembled WGS sequence"/>
</dbReference>
<sequence length="80" mass="8438">MKSVLVGPGQNEAGARAIPRARSSCTGSSLSEFAEESRIARACGYDFVVGGSTEEHKAALMPALEEAGLQIKVVVTRCKR</sequence>
<gene>
    <name evidence="2" type="ORF">Q664_30290</name>
</gene>
<evidence type="ECO:0000313" key="3">
    <source>
        <dbReference type="Proteomes" id="UP000028547"/>
    </source>
</evidence>
<evidence type="ECO:0000259" key="1">
    <source>
        <dbReference type="Pfam" id="PF19829"/>
    </source>
</evidence>
<dbReference type="EMBL" id="JPMI01000220">
    <property type="protein sequence ID" value="KFA90253.1"/>
    <property type="molecule type" value="Genomic_DNA"/>
</dbReference>
<comment type="caution">
    <text evidence="2">The sequence shown here is derived from an EMBL/GenBank/DDBJ whole genome shotgun (WGS) entry which is preliminary data.</text>
</comment>
<evidence type="ECO:0000313" key="2">
    <source>
        <dbReference type="EMBL" id="KFA90253.1"/>
    </source>
</evidence>
<dbReference type="InterPro" id="IPR046277">
    <property type="entry name" value="DUF6310"/>
</dbReference>
<name>A0A084SP68_9BACT</name>
<reference evidence="2 3" key="1">
    <citation type="submission" date="2014-07" db="EMBL/GenBank/DDBJ databases">
        <title>Draft Genome Sequence of Gephyronic Acid Producer, Cystobacter violaceus Strain Cb vi76.</title>
        <authorList>
            <person name="Stevens D.C."/>
            <person name="Young J."/>
            <person name="Carmichael R."/>
            <person name="Tan J."/>
            <person name="Taylor R.E."/>
        </authorList>
    </citation>
    <scope>NUCLEOTIDE SEQUENCE [LARGE SCALE GENOMIC DNA]</scope>
    <source>
        <strain evidence="2 3">Cb vi76</strain>
    </source>
</reference>
<proteinExistence type="predicted"/>